<gene>
    <name evidence="11" type="ORF">DSTB1V02_LOCUS11174</name>
</gene>
<keyword evidence="5 8" id="KW-0408">Iron</keyword>
<evidence type="ECO:0008006" key="13">
    <source>
        <dbReference type="Google" id="ProtNLM"/>
    </source>
</evidence>
<evidence type="ECO:0000313" key="11">
    <source>
        <dbReference type="EMBL" id="CAD7251407.1"/>
    </source>
</evidence>
<evidence type="ECO:0000313" key="12">
    <source>
        <dbReference type="Proteomes" id="UP000677054"/>
    </source>
</evidence>
<evidence type="ECO:0000256" key="5">
    <source>
        <dbReference type="ARBA" id="ARBA00023004"/>
    </source>
</evidence>
<evidence type="ECO:0000256" key="10">
    <source>
        <dbReference type="SAM" id="MobiDB-lite"/>
    </source>
</evidence>
<dbReference type="InterPro" id="IPR050705">
    <property type="entry name" value="Cytochrome_P450_3A"/>
</dbReference>
<dbReference type="Pfam" id="PF00067">
    <property type="entry name" value="p450"/>
    <property type="match status" value="1"/>
</dbReference>
<accession>A0A7R9AC06</accession>
<dbReference type="AlphaFoldDB" id="A0A7R9AC06"/>
<feature type="binding site" description="axial binding residue" evidence="8">
    <location>
        <position position="62"/>
    </location>
    <ligand>
        <name>heme</name>
        <dbReference type="ChEBI" id="CHEBI:30413"/>
    </ligand>
    <ligandPart>
        <name>Fe</name>
        <dbReference type="ChEBI" id="CHEBI:18248"/>
    </ligandPart>
</feature>
<keyword evidence="12" id="KW-1185">Reference proteome</keyword>
<dbReference type="SUPFAM" id="SSF48264">
    <property type="entry name" value="Cytochrome P450"/>
    <property type="match status" value="1"/>
</dbReference>
<sequence>MRNYKNIVIPKGAVIQIPLYALHREPDPFPDPEEWKPERFLKGNETHDPYAYLPFGSGPRICIGQRLSLEIVHYAMLHILREMEIVKTPETPEKPGKDREMSLRLPWGQKVDAVAGPLPIVGGRPPAQGELVAFQQLRVEHGFMEECIHRKSIKSGKQPVWFTDKIKALIRDKKRKWDAYKRTGDKTDSEEYKEDHTEVEAGN</sequence>
<dbReference type="InterPro" id="IPR002401">
    <property type="entry name" value="Cyt_P450_E_grp-I"/>
</dbReference>
<evidence type="ECO:0000256" key="6">
    <source>
        <dbReference type="ARBA" id="ARBA00023033"/>
    </source>
</evidence>
<evidence type="ECO:0000256" key="7">
    <source>
        <dbReference type="ARBA" id="ARBA00043906"/>
    </source>
</evidence>
<keyword evidence="6 9" id="KW-0503">Monooxygenase</keyword>
<dbReference type="InterPro" id="IPR017972">
    <property type="entry name" value="Cyt_P450_CS"/>
</dbReference>
<dbReference type="PANTHER" id="PTHR24302:SF15">
    <property type="entry name" value="FATTY-ACID PEROXYGENASE"/>
    <property type="match status" value="1"/>
</dbReference>
<dbReference type="GO" id="GO:0016705">
    <property type="term" value="F:oxidoreductase activity, acting on paired donors, with incorporation or reduction of molecular oxygen"/>
    <property type="evidence" value="ECO:0007669"/>
    <property type="project" value="InterPro"/>
</dbReference>
<keyword evidence="4 9" id="KW-0560">Oxidoreductase</keyword>
<comment type="cofactor">
    <cofactor evidence="8">
        <name>heme</name>
        <dbReference type="ChEBI" id="CHEBI:30413"/>
    </cofactor>
</comment>
<comment type="similarity">
    <text evidence="1 9">Belongs to the cytochrome P450 family.</text>
</comment>
<dbReference type="GO" id="GO:0005506">
    <property type="term" value="F:iron ion binding"/>
    <property type="evidence" value="ECO:0007669"/>
    <property type="project" value="InterPro"/>
</dbReference>
<dbReference type="InterPro" id="IPR036396">
    <property type="entry name" value="Cyt_P450_sf"/>
</dbReference>
<reference evidence="11" key="1">
    <citation type="submission" date="2020-11" db="EMBL/GenBank/DDBJ databases">
        <authorList>
            <person name="Tran Van P."/>
        </authorList>
    </citation>
    <scope>NUCLEOTIDE SEQUENCE</scope>
</reference>
<keyword evidence="3 8" id="KW-0479">Metal-binding</keyword>
<evidence type="ECO:0000256" key="3">
    <source>
        <dbReference type="ARBA" id="ARBA00022723"/>
    </source>
</evidence>
<dbReference type="GO" id="GO:0020037">
    <property type="term" value="F:heme binding"/>
    <property type="evidence" value="ECO:0007669"/>
    <property type="project" value="InterPro"/>
</dbReference>
<evidence type="ECO:0000256" key="4">
    <source>
        <dbReference type="ARBA" id="ARBA00023002"/>
    </source>
</evidence>
<dbReference type="InterPro" id="IPR001128">
    <property type="entry name" value="Cyt_P450"/>
</dbReference>
<evidence type="ECO:0000256" key="8">
    <source>
        <dbReference type="PIRSR" id="PIRSR602401-1"/>
    </source>
</evidence>
<dbReference type="PROSITE" id="PS00086">
    <property type="entry name" value="CYTOCHROME_P450"/>
    <property type="match status" value="1"/>
</dbReference>
<dbReference type="EMBL" id="CAJPEV010003526">
    <property type="protein sequence ID" value="CAG0899949.1"/>
    <property type="molecule type" value="Genomic_DNA"/>
</dbReference>
<dbReference type="EMBL" id="LR903043">
    <property type="protein sequence ID" value="CAD7251407.1"/>
    <property type="molecule type" value="Genomic_DNA"/>
</dbReference>
<evidence type="ECO:0000256" key="9">
    <source>
        <dbReference type="RuleBase" id="RU000461"/>
    </source>
</evidence>
<proteinExistence type="inferred from homology"/>
<keyword evidence="2 8" id="KW-0349">Heme</keyword>
<dbReference type="PANTHER" id="PTHR24302">
    <property type="entry name" value="CYTOCHROME P450 FAMILY 3"/>
    <property type="match status" value="1"/>
</dbReference>
<name>A0A7R9AC06_9CRUS</name>
<dbReference type="OrthoDB" id="6375668at2759"/>
<protein>
    <recommendedName>
        <fullName evidence="13">Cytochrome P450</fullName>
    </recommendedName>
</protein>
<dbReference type="GO" id="GO:0008395">
    <property type="term" value="F:steroid hydroxylase activity"/>
    <property type="evidence" value="ECO:0007669"/>
    <property type="project" value="TreeGrafter"/>
</dbReference>
<dbReference type="Proteomes" id="UP000677054">
    <property type="component" value="Unassembled WGS sequence"/>
</dbReference>
<comment type="function">
    <text evidence="7">Cytochromes P450 are a group of heme-thiolate monooxygenases. They oxidize a variety of structurally unrelated compounds, including steroids, fatty acids, and xenobiotics.</text>
</comment>
<organism evidence="11">
    <name type="scientific">Darwinula stevensoni</name>
    <dbReference type="NCBI Taxonomy" id="69355"/>
    <lineage>
        <taxon>Eukaryota</taxon>
        <taxon>Metazoa</taxon>
        <taxon>Ecdysozoa</taxon>
        <taxon>Arthropoda</taxon>
        <taxon>Crustacea</taxon>
        <taxon>Oligostraca</taxon>
        <taxon>Ostracoda</taxon>
        <taxon>Podocopa</taxon>
        <taxon>Podocopida</taxon>
        <taxon>Darwinulocopina</taxon>
        <taxon>Darwinuloidea</taxon>
        <taxon>Darwinulidae</taxon>
        <taxon>Darwinula</taxon>
    </lineage>
</organism>
<evidence type="ECO:0000256" key="1">
    <source>
        <dbReference type="ARBA" id="ARBA00010617"/>
    </source>
</evidence>
<evidence type="ECO:0000256" key="2">
    <source>
        <dbReference type="ARBA" id="ARBA00022617"/>
    </source>
</evidence>
<feature type="region of interest" description="Disordered" evidence="10">
    <location>
        <begin position="180"/>
        <end position="203"/>
    </location>
</feature>
<dbReference type="Gene3D" id="1.10.630.10">
    <property type="entry name" value="Cytochrome P450"/>
    <property type="match status" value="1"/>
</dbReference>
<dbReference type="PRINTS" id="PR00463">
    <property type="entry name" value="EP450I"/>
</dbReference>